<dbReference type="Proteomes" id="UP000295668">
    <property type="component" value="Unassembled WGS sequence"/>
</dbReference>
<dbReference type="SUPFAM" id="SSF53474">
    <property type="entry name" value="alpha/beta-Hydrolases"/>
    <property type="match status" value="1"/>
</dbReference>
<feature type="transmembrane region" description="Helical" evidence="1">
    <location>
        <begin position="77"/>
        <end position="95"/>
    </location>
</feature>
<dbReference type="RefSeq" id="WP_133263681.1">
    <property type="nucleotide sequence ID" value="NZ_SJCY01000014.1"/>
</dbReference>
<reference evidence="2 3" key="1">
    <citation type="submission" date="2019-02" db="EMBL/GenBank/DDBJ databases">
        <title>Pedobacter sp. nov., a novel speices isolated from soil of pinguins habitat in Antarcitica.</title>
        <authorList>
            <person name="He R.-H."/>
        </authorList>
    </citation>
    <scope>NUCLEOTIDE SEQUENCE [LARGE SCALE GENOMIC DNA]</scope>
    <source>
        <strain evidence="2 3">E01020</strain>
    </source>
</reference>
<keyword evidence="1" id="KW-0472">Membrane</keyword>
<keyword evidence="3" id="KW-1185">Reference proteome</keyword>
<evidence type="ECO:0000313" key="3">
    <source>
        <dbReference type="Proteomes" id="UP000295668"/>
    </source>
</evidence>
<dbReference type="OrthoDB" id="1118894at2"/>
<organism evidence="2 3">
    <name type="scientific">Pedobacter changchengzhani</name>
    <dbReference type="NCBI Taxonomy" id="2529274"/>
    <lineage>
        <taxon>Bacteria</taxon>
        <taxon>Pseudomonadati</taxon>
        <taxon>Bacteroidota</taxon>
        <taxon>Sphingobacteriia</taxon>
        <taxon>Sphingobacteriales</taxon>
        <taxon>Sphingobacteriaceae</taxon>
        <taxon>Pedobacter</taxon>
    </lineage>
</organism>
<name>A0A4R5MHM3_9SPHI</name>
<gene>
    <name evidence="2" type="ORF">EZJ43_15770</name>
</gene>
<dbReference type="GO" id="GO:0016787">
    <property type="term" value="F:hydrolase activity"/>
    <property type="evidence" value="ECO:0007669"/>
    <property type="project" value="UniProtKB-KW"/>
</dbReference>
<proteinExistence type="predicted"/>
<keyword evidence="1" id="KW-0812">Transmembrane</keyword>
<comment type="caution">
    <text evidence="2">The sequence shown here is derived from an EMBL/GenBank/DDBJ whole genome shotgun (WGS) entry which is preliminary data.</text>
</comment>
<dbReference type="AlphaFoldDB" id="A0A4R5MHM3"/>
<dbReference type="Gene3D" id="3.40.50.1820">
    <property type="entry name" value="alpha/beta hydrolase"/>
    <property type="match status" value="1"/>
</dbReference>
<evidence type="ECO:0000256" key="1">
    <source>
        <dbReference type="SAM" id="Phobius"/>
    </source>
</evidence>
<dbReference type="InterPro" id="IPR029058">
    <property type="entry name" value="AB_hydrolase_fold"/>
</dbReference>
<evidence type="ECO:0000313" key="2">
    <source>
        <dbReference type="EMBL" id="TDG35024.1"/>
    </source>
</evidence>
<keyword evidence="1" id="KW-1133">Transmembrane helix</keyword>
<accession>A0A4R5MHM3</accession>
<dbReference type="EMBL" id="SJCY01000014">
    <property type="protein sequence ID" value="TDG35024.1"/>
    <property type="molecule type" value="Genomic_DNA"/>
</dbReference>
<protein>
    <submittedName>
        <fullName evidence="2">Alpha/beta hydrolase</fullName>
    </submittedName>
</protein>
<keyword evidence="2" id="KW-0378">Hydrolase</keyword>
<sequence length="181" mass="20862">MKPRLAILSDLWGKEKSDWIKYYLDTLKIYFDISYFDVCDLGCIDKSDYSEKAIHQQFIAGGLTQAIERLTEEDQNFTYILGFSIGGYIGWIAILKGLKAKYLFAISSTRLRYETAKPNAHITLIFGENDTYKPADDWFKQIGLPTKIYQNSTHELYKNEEIANKICEFIIKTAMASHISD</sequence>